<evidence type="ECO:0000256" key="6">
    <source>
        <dbReference type="ARBA" id="ARBA00023136"/>
    </source>
</evidence>
<dbReference type="PANTHER" id="PTHR34584">
    <property type="entry name" value="NA(+)/H(+) ANTIPORTER SUBUNIT E1"/>
    <property type="match status" value="1"/>
</dbReference>
<keyword evidence="4 7" id="KW-0812">Transmembrane</keyword>
<accession>A0ABT1C2H5</accession>
<dbReference type="EMBL" id="JAMXQS010000002">
    <property type="protein sequence ID" value="MCO6049014.1"/>
    <property type="molecule type" value="Genomic_DNA"/>
</dbReference>
<feature type="transmembrane region" description="Helical" evidence="7">
    <location>
        <begin position="12"/>
        <end position="40"/>
    </location>
</feature>
<feature type="transmembrane region" description="Helical" evidence="7">
    <location>
        <begin position="103"/>
        <end position="125"/>
    </location>
</feature>
<feature type="transmembrane region" description="Helical" evidence="7">
    <location>
        <begin position="60"/>
        <end position="83"/>
    </location>
</feature>
<dbReference type="PANTHER" id="PTHR34584:SF1">
    <property type="entry name" value="NA(+)_H(+) ANTIPORTER SUBUNIT E1"/>
    <property type="match status" value="1"/>
</dbReference>
<dbReference type="NCBIfam" id="NF006520">
    <property type="entry name" value="PRK08965.1-4"/>
    <property type="match status" value="1"/>
</dbReference>
<gene>
    <name evidence="8" type="ORF">NGM99_04315</name>
</gene>
<evidence type="ECO:0000313" key="9">
    <source>
        <dbReference type="Proteomes" id="UP001205906"/>
    </source>
</evidence>
<keyword evidence="6 7" id="KW-0472">Membrane</keyword>
<evidence type="ECO:0000313" key="8">
    <source>
        <dbReference type="EMBL" id="MCO6049014.1"/>
    </source>
</evidence>
<evidence type="ECO:0000256" key="1">
    <source>
        <dbReference type="ARBA" id="ARBA00004651"/>
    </source>
</evidence>
<comment type="subcellular location">
    <subcellularLocation>
        <location evidence="1">Cell membrane</location>
        <topology evidence="1">Multi-pass membrane protein</topology>
    </subcellularLocation>
</comment>
<reference evidence="8 9" key="1">
    <citation type="submission" date="2022-06" db="EMBL/GenBank/DDBJ databases">
        <title>Mesorhizobium sp. strain RP14 Genome sequencing and assembly.</title>
        <authorList>
            <person name="Kim I."/>
        </authorList>
    </citation>
    <scope>NUCLEOTIDE SEQUENCE [LARGE SCALE GENOMIC DNA]</scope>
    <source>
        <strain evidence="9">RP14(2022)</strain>
    </source>
</reference>
<dbReference type="Pfam" id="PF01899">
    <property type="entry name" value="MNHE"/>
    <property type="match status" value="1"/>
</dbReference>
<dbReference type="InterPro" id="IPR002758">
    <property type="entry name" value="Cation_antiport_E"/>
</dbReference>
<protein>
    <submittedName>
        <fullName evidence="8">Na+/H+ antiporter subunit E</fullName>
    </submittedName>
</protein>
<comment type="similarity">
    <text evidence="2">Belongs to the CPA3 antiporters (TC 2.A.63) subunit E family.</text>
</comment>
<keyword evidence="9" id="KW-1185">Reference proteome</keyword>
<keyword evidence="5 7" id="KW-1133">Transmembrane helix</keyword>
<comment type="caution">
    <text evidence="8">The sequence shown here is derived from an EMBL/GenBank/DDBJ whole genome shotgun (WGS) entry which is preliminary data.</text>
</comment>
<evidence type="ECO:0000256" key="7">
    <source>
        <dbReference type="SAM" id="Phobius"/>
    </source>
</evidence>
<dbReference type="PIRSF" id="PIRSF019239">
    <property type="entry name" value="MrpE"/>
    <property type="match status" value="1"/>
</dbReference>
<evidence type="ECO:0000256" key="3">
    <source>
        <dbReference type="ARBA" id="ARBA00022475"/>
    </source>
</evidence>
<sequence>MSRLLPYPLLSLFLLSMWLVLNGSVAPATLLNGALLGLLLPFAMRTLEPPKARIRAPGAILRLAGLVFVDILRSNYAVARIILSPRGRERVSGFITVQLSLQSPYAIAMLAVIITSTPGTLWVQYDARSGQLLMHVLDLVDENEWQDLIANRYERLLKEIFP</sequence>
<name>A0ABT1C2H5_9HYPH</name>
<dbReference type="Proteomes" id="UP001205906">
    <property type="component" value="Unassembled WGS sequence"/>
</dbReference>
<organism evidence="8 9">
    <name type="scientific">Mesorhizobium liriopis</name>
    <dbReference type="NCBI Taxonomy" id="2953882"/>
    <lineage>
        <taxon>Bacteria</taxon>
        <taxon>Pseudomonadati</taxon>
        <taxon>Pseudomonadota</taxon>
        <taxon>Alphaproteobacteria</taxon>
        <taxon>Hyphomicrobiales</taxon>
        <taxon>Phyllobacteriaceae</taxon>
        <taxon>Mesorhizobium</taxon>
    </lineage>
</organism>
<proteinExistence type="inferred from homology"/>
<evidence type="ECO:0000256" key="5">
    <source>
        <dbReference type="ARBA" id="ARBA00022989"/>
    </source>
</evidence>
<keyword evidence="3" id="KW-1003">Cell membrane</keyword>
<evidence type="ECO:0000256" key="4">
    <source>
        <dbReference type="ARBA" id="ARBA00022692"/>
    </source>
</evidence>
<evidence type="ECO:0000256" key="2">
    <source>
        <dbReference type="ARBA" id="ARBA00006228"/>
    </source>
</evidence>
<dbReference type="RefSeq" id="WP_252816340.1">
    <property type="nucleotide sequence ID" value="NZ_JAMXQS010000002.1"/>
</dbReference>